<feature type="transmembrane region" description="Helical" evidence="7">
    <location>
        <begin position="139"/>
        <end position="164"/>
    </location>
</feature>
<evidence type="ECO:0000256" key="4">
    <source>
        <dbReference type="ARBA" id="ARBA00022692"/>
    </source>
</evidence>
<feature type="transmembrane region" description="Helical" evidence="7">
    <location>
        <begin position="350"/>
        <end position="370"/>
    </location>
</feature>
<feature type="transmembrane region" description="Helical" evidence="7">
    <location>
        <begin position="326"/>
        <end position="344"/>
    </location>
</feature>
<dbReference type="PANTHER" id="PTHR42718">
    <property type="entry name" value="MAJOR FACILITATOR SUPERFAMILY MULTIDRUG TRANSPORTER MFSC"/>
    <property type="match status" value="1"/>
</dbReference>
<dbReference type="GO" id="GO:0022857">
    <property type="term" value="F:transmembrane transporter activity"/>
    <property type="evidence" value="ECO:0007669"/>
    <property type="project" value="InterPro"/>
</dbReference>
<evidence type="ECO:0000256" key="5">
    <source>
        <dbReference type="ARBA" id="ARBA00022989"/>
    </source>
</evidence>
<dbReference type="EMBL" id="AZGE01000001">
    <property type="protein sequence ID" value="KRM16967.1"/>
    <property type="molecule type" value="Genomic_DNA"/>
</dbReference>
<proteinExistence type="predicted"/>
<dbReference type="Gene3D" id="1.20.1720.10">
    <property type="entry name" value="Multidrug resistance protein D"/>
    <property type="match status" value="1"/>
</dbReference>
<keyword evidence="4 7" id="KW-0812">Transmembrane</keyword>
<feature type="transmembrane region" description="Helical" evidence="7">
    <location>
        <begin position="262"/>
        <end position="281"/>
    </location>
</feature>
<dbReference type="AlphaFoldDB" id="A0A0R1WGJ4"/>
<feature type="transmembrane region" description="Helical" evidence="7">
    <location>
        <begin position="109"/>
        <end position="127"/>
    </location>
</feature>
<feature type="domain" description="Major facilitator superfamily (MFS) profile" evidence="8">
    <location>
        <begin position="14"/>
        <end position="453"/>
    </location>
</feature>
<dbReference type="PROSITE" id="PS50850">
    <property type="entry name" value="MFS"/>
    <property type="match status" value="1"/>
</dbReference>
<evidence type="ECO:0000256" key="3">
    <source>
        <dbReference type="ARBA" id="ARBA00022475"/>
    </source>
</evidence>
<feature type="transmembrane region" description="Helical" evidence="7">
    <location>
        <begin position="170"/>
        <end position="188"/>
    </location>
</feature>
<keyword evidence="2" id="KW-0813">Transport</keyword>
<dbReference type="PATRIC" id="fig|1423779.3.peg.129"/>
<dbReference type="InterPro" id="IPR036259">
    <property type="entry name" value="MFS_trans_sf"/>
</dbReference>
<feature type="transmembrane region" description="Helical" evidence="7">
    <location>
        <begin position="424"/>
        <end position="447"/>
    </location>
</feature>
<keyword evidence="5 7" id="KW-1133">Transmembrane helix</keyword>
<accession>A0A0R1WGJ4</accession>
<comment type="caution">
    <text evidence="9">The sequence shown here is derived from an EMBL/GenBank/DDBJ whole genome shotgun (WGS) entry which is preliminary data.</text>
</comment>
<feature type="transmembrane region" description="Helical" evidence="7">
    <location>
        <begin position="83"/>
        <end position="103"/>
    </location>
</feature>
<comment type="subcellular location">
    <subcellularLocation>
        <location evidence="1">Cell membrane</location>
        <topology evidence="1">Multi-pass membrane protein</topology>
    </subcellularLocation>
</comment>
<dbReference type="CDD" id="cd17321">
    <property type="entry name" value="MFS_MMR_MDR_like"/>
    <property type="match status" value="1"/>
</dbReference>
<dbReference type="InterPro" id="IPR020846">
    <property type="entry name" value="MFS_dom"/>
</dbReference>
<dbReference type="InterPro" id="IPR011701">
    <property type="entry name" value="MFS"/>
</dbReference>
<dbReference type="Proteomes" id="UP000050973">
    <property type="component" value="Unassembled WGS sequence"/>
</dbReference>
<dbReference type="Pfam" id="PF07690">
    <property type="entry name" value="MFS_1"/>
    <property type="match status" value="1"/>
</dbReference>
<gene>
    <name evidence="9" type="ORF">FC49_GL000127</name>
</gene>
<keyword evidence="3" id="KW-1003">Cell membrane</keyword>
<dbReference type="Gene3D" id="1.20.1250.20">
    <property type="entry name" value="MFS general substrate transporter like domains"/>
    <property type="match status" value="1"/>
</dbReference>
<feature type="transmembrane region" description="Helical" evidence="7">
    <location>
        <begin position="200"/>
        <end position="219"/>
    </location>
</feature>
<evidence type="ECO:0000313" key="10">
    <source>
        <dbReference type="Proteomes" id="UP000050973"/>
    </source>
</evidence>
<name>A0A0R1WGJ4_9LACO</name>
<feature type="transmembrane region" description="Helical" evidence="7">
    <location>
        <begin position="52"/>
        <end position="71"/>
    </location>
</feature>
<protein>
    <submittedName>
        <fullName evidence="9">Transporter, major facilitator family protein</fullName>
    </submittedName>
</protein>
<reference evidence="9 10" key="1">
    <citation type="journal article" date="2015" name="Genome Announc.">
        <title>Expanding the biotechnology potential of lactobacilli through comparative genomics of 213 strains and associated genera.</title>
        <authorList>
            <person name="Sun Z."/>
            <person name="Harris H.M."/>
            <person name="McCann A."/>
            <person name="Guo C."/>
            <person name="Argimon S."/>
            <person name="Zhang W."/>
            <person name="Yang X."/>
            <person name="Jeffery I.B."/>
            <person name="Cooney J.C."/>
            <person name="Kagawa T.F."/>
            <person name="Liu W."/>
            <person name="Song Y."/>
            <person name="Salvetti E."/>
            <person name="Wrobel A."/>
            <person name="Rasinkangas P."/>
            <person name="Parkhill J."/>
            <person name="Rea M.C."/>
            <person name="O'Sullivan O."/>
            <person name="Ritari J."/>
            <person name="Douillard F.P."/>
            <person name="Paul Ross R."/>
            <person name="Yang R."/>
            <person name="Briner A.E."/>
            <person name="Felis G.E."/>
            <person name="de Vos W.M."/>
            <person name="Barrangou R."/>
            <person name="Klaenhammer T.R."/>
            <person name="Caufield P.W."/>
            <person name="Cui Y."/>
            <person name="Zhang H."/>
            <person name="O'Toole P.W."/>
        </authorList>
    </citation>
    <scope>NUCLEOTIDE SEQUENCE [LARGE SCALE GENOMIC DNA]</scope>
    <source>
        <strain evidence="9 10">DSM 4864</strain>
    </source>
</reference>
<evidence type="ECO:0000256" key="1">
    <source>
        <dbReference type="ARBA" id="ARBA00004651"/>
    </source>
</evidence>
<evidence type="ECO:0000256" key="2">
    <source>
        <dbReference type="ARBA" id="ARBA00022448"/>
    </source>
</evidence>
<evidence type="ECO:0000259" key="8">
    <source>
        <dbReference type="PROSITE" id="PS50850"/>
    </source>
</evidence>
<sequence length="453" mass="48447">MVCEMRIGLRKKLVLLIALMSYLLTALDNSLVLTSLTRIQADLHLSQISLSWIQDAYGLAFGSFILLSGRLGDMYGRKLMMEIALALFAVSSLVTAISTAAAMTIASRFVQGMGAAILAPTSLALLVDYFTEPMLSKAIAWYSSIAGLGMSIGLILGGILTSYLNWRVGFYLNAAVALGLFILSVKTLEQKQAAQADSRIDTLGSLASVIGSGLLVYAVNGARQMAPFMIAALVILAGLFVIEKRVDNPVLPLKLIANRGRLLADLSRAFLVAAAMGFYFFDSEFLQEVLHYSPLLTGLAYLPMTITLFVVAILVPRMVEKLDNQVVLLSGSGAIMLAFVWAVFVNGNNYLTILLVPELLLGVGQGLALAPQTNLAINGVKPQESGAASGILNMFHQLGGVLGIAVMVQMGIKLGNGQNFAGQFHLAMIAGLVIAVLLVLMSILIYFNHEGRK</sequence>
<feature type="transmembrane region" description="Helical" evidence="7">
    <location>
        <begin position="293"/>
        <end position="314"/>
    </location>
</feature>
<keyword evidence="6 7" id="KW-0472">Membrane</keyword>
<evidence type="ECO:0000256" key="7">
    <source>
        <dbReference type="SAM" id="Phobius"/>
    </source>
</evidence>
<organism evidence="9 10">
    <name type="scientific">Limosilactobacillus oris DSM 4864</name>
    <dbReference type="NCBI Taxonomy" id="1423779"/>
    <lineage>
        <taxon>Bacteria</taxon>
        <taxon>Bacillati</taxon>
        <taxon>Bacillota</taxon>
        <taxon>Bacilli</taxon>
        <taxon>Lactobacillales</taxon>
        <taxon>Lactobacillaceae</taxon>
        <taxon>Limosilactobacillus</taxon>
    </lineage>
</organism>
<evidence type="ECO:0000256" key="6">
    <source>
        <dbReference type="ARBA" id="ARBA00023136"/>
    </source>
</evidence>
<dbReference type="SUPFAM" id="SSF103473">
    <property type="entry name" value="MFS general substrate transporter"/>
    <property type="match status" value="1"/>
</dbReference>
<evidence type="ECO:0000313" key="9">
    <source>
        <dbReference type="EMBL" id="KRM16967.1"/>
    </source>
</evidence>
<dbReference type="PANTHER" id="PTHR42718:SF46">
    <property type="entry name" value="BLR6921 PROTEIN"/>
    <property type="match status" value="1"/>
</dbReference>
<feature type="transmembrane region" description="Helical" evidence="7">
    <location>
        <begin position="391"/>
        <end position="412"/>
    </location>
</feature>
<dbReference type="GO" id="GO:0005886">
    <property type="term" value="C:plasma membrane"/>
    <property type="evidence" value="ECO:0007669"/>
    <property type="project" value="UniProtKB-SubCell"/>
</dbReference>
<feature type="transmembrane region" description="Helical" evidence="7">
    <location>
        <begin position="225"/>
        <end position="242"/>
    </location>
</feature>